<evidence type="ECO:0000259" key="5">
    <source>
        <dbReference type="PROSITE" id="PS00497"/>
    </source>
</evidence>
<name>A0A9W8A2L9_9FUNG</name>
<dbReference type="PROSITE" id="PS00498">
    <property type="entry name" value="TYROSINASE_2"/>
    <property type="match status" value="1"/>
</dbReference>
<dbReference type="OrthoDB" id="6132182at2759"/>
<dbReference type="AlphaFoldDB" id="A0A9W8A2L9"/>
<dbReference type="GO" id="GO:0046872">
    <property type="term" value="F:metal ion binding"/>
    <property type="evidence" value="ECO:0007669"/>
    <property type="project" value="UniProtKB-KW"/>
</dbReference>
<feature type="domain" description="Tyrosinase copper-binding" evidence="5">
    <location>
        <begin position="72"/>
        <end position="89"/>
    </location>
</feature>
<reference evidence="7" key="1">
    <citation type="submission" date="2022-07" db="EMBL/GenBank/DDBJ databases">
        <title>Phylogenomic reconstructions and comparative analyses of Kickxellomycotina fungi.</title>
        <authorList>
            <person name="Reynolds N.K."/>
            <person name="Stajich J.E."/>
            <person name="Barry K."/>
            <person name="Grigoriev I.V."/>
            <person name="Crous P."/>
            <person name="Smith M.E."/>
        </authorList>
    </citation>
    <scope>NUCLEOTIDE SEQUENCE</scope>
    <source>
        <strain evidence="7">NBRC 100468</strain>
    </source>
</reference>
<feature type="signal peptide" evidence="4">
    <location>
        <begin position="1"/>
        <end position="19"/>
    </location>
</feature>
<organism evidence="7 8">
    <name type="scientific">Mycoemilia scoparia</name>
    <dbReference type="NCBI Taxonomy" id="417184"/>
    <lineage>
        <taxon>Eukaryota</taxon>
        <taxon>Fungi</taxon>
        <taxon>Fungi incertae sedis</taxon>
        <taxon>Zoopagomycota</taxon>
        <taxon>Kickxellomycotina</taxon>
        <taxon>Kickxellomycetes</taxon>
        <taxon>Kickxellales</taxon>
        <taxon>Kickxellaceae</taxon>
        <taxon>Mycoemilia</taxon>
    </lineage>
</organism>
<gene>
    <name evidence="7" type="ORF">H4219_003467</name>
</gene>
<dbReference type="Pfam" id="PF00264">
    <property type="entry name" value="Tyrosinase"/>
    <property type="match status" value="1"/>
</dbReference>
<evidence type="ECO:0000313" key="7">
    <source>
        <dbReference type="EMBL" id="KAJ1916943.1"/>
    </source>
</evidence>
<dbReference type="Proteomes" id="UP001150538">
    <property type="component" value="Unassembled WGS sequence"/>
</dbReference>
<keyword evidence="4" id="KW-0732">Signal</keyword>
<comment type="caution">
    <text evidence="7">The sequence shown here is derived from an EMBL/GenBank/DDBJ whole genome shotgun (WGS) entry which is preliminary data.</text>
</comment>
<evidence type="ECO:0000256" key="2">
    <source>
        <dbReference type="ARBA" id="ARBA00023008"/>
    </source>
</evidence>
<evidence type="ECO:0000256" key="1">
    <source>
        <dbReference type="ARBA" id="ARBA00022723"/>
    </source>
</evidence>
<dbReference type="Gene3D" id="1.10.1280.10">
    <property type="entry name" value="Di-copper center containing domain from catechol oxidase"/>
    <property type="match status" value="1"/>
</dbReference>
<feature type="region of interest" description="Disordered" evidence="3">
    <location>
        <begin position="436"/>
        <end position="501"/>
    </location>
</feature>
<dbReference type="InterPro" id="IPR008922">
    <property type="entry name" value="Di-copper_centre_dom_sf"/>
</dbReference>
<dbReference type="InterPro" id="IPR050316">
    <property type="entry name" value="Tyrosinase/Hemocyanin"/>
</dbReference>
<dbReference type="EMBL" id="JANBPU010000085">
    <property type="protein sequence ID" value="KAJ1916943.1"/>
    <property type="molecule type" value="Genomic_DNA"/>
</dbReference>
<keyword evidence="8" id="KW-1185">Reference proteome</keyword>
<proteinExistence type="predicted"/>
<evidence type="ECO:0000256" key="3">
    <source>
        <dbReference type="SAM" id="MobiDB-lite"/>
    </source>
</evidence>
<feature type="compositionally biased region" description="Polar residues" evidence="3">
    <location>
        <begin position="486"/>
        <end position="495"/>
    </location>
</feature>
<keyword evidence="2" id="KW-0186">Copper</keyword>
<dbReference type="GO" id="GO:0016491">
    <property type="term" value="F:oxidoreductase activity"/>
    <property type="evidence" value="ECO:0007669"/>
    <property type="project" value="InterPro"/>
</dbReference>
<keyword evidence="1" id="KW-0479">Metal-binding</keyword>
<dbReference type="PROSITE" id="PS00497">
    <property type="entry name" value="TYROSINASE_1"/>
    <property type="match status" value="1"/>
</dbReference>
<dbReference type="PANTHER" id="PTHR11474">
    <property type="entry name" value="TYROSINASE FAMILY MEMBER"/>
    <property type="match status" value="1"/>
</dbReference>
<evidence type="ECO:0000259" key="6">
    <source>
        <dbReference type="PROSITE" id="PS00498"/>
    </source>
</evidence>
<protein>
    <recommendedName>
        <fullName evidence="5 6">Tyrosinase copper-binding domain-containing protein</fullName>
    </recommendedName>
</protein>
<feature type="compositionally biased region" description="Pro residues" evidence="3">
    <location>
        <begin position="460"/>
        <end position="479"/>
    </location>
</feature>
<accession>A0A9W8A2L9</accession>
<sequence length="509" mass="56706">MKISLVALAIAAMGAVATAQQGGCPSPRVRKEIRQLTPKERDNYRRAIYIAHRSNKFDIFAELHVNNTEPAHGVPMFFPWHRRLLWEYEKILSDAVEGVTLPFWDWSMDAIKPENSPVFRNDYLGGNGRQSDNVVATGPFRFWKLTYPHDQPPHFLKRIFTPGPNNITPFWSTEALISFIKAKDNYADLHDTIEDGPHATVHIGIGGDMVEMYSPNDPFFFLHHAMVDRIWALWQNDRSSNFYQYNGVDKFNNNRKVQASDILPTLPSKAQLPVSDFFDTKSAGLCYVYEDNPTWTQAVKALDQRNKSKNNLSRRAPAGNFVSSVIDFLFGSRGDDKKQPPADPVKFEESRKAAAQQAAKDLGYEGLDISKIPKEETKLKEPMKNPDSWNKMNNLDPKKVEEIHAAGNKIIEDLNNDPNYIPVAALYNAAVSQGVVDKPGPAPTEVPPTPETKPTENPQPSIPPSQSPSPAATPAPKPTPAKTGGNVATFTNTVTKDGVPSPVVVVVHY</sequence>
<feature type="domain" description="Tyrosinase copper-binding" evidence="6">
    <location>
        <begin position="217"/>
        <end position="228"/>
    </location>
</feature>
<dbReference type="InterPro" id="IPR002227">
    <property type="entry name" value="Tyrosinase_Cu-bd"/>
</dbReference>
<evidence type="ECO:0000256" key="4">
    <source>
        <dbReference type="SAM" id="SignalP"/>
    </source>
</evidence>
<evidence type="ECO:0000313" key="8">
    <source>
        <dbReference type="Proteomes" id="UP001150538"/>
    </source>
</evidence>
<feature type="chain" id="PRO_5040941128" description="Tyrosinase copper-binding domain-containing protein" evidence="4">
    <location>
        <begin position="20"/>
        <end position="509"/>
    </location>
</feature>
<dbReference type="SUPFAM" id="SSF48056">
    <property type="entry name" value="Di-copper centre-containing domain"/>
    <property type="match status" value="1"/>
</dbReference>
<dbReference type="PANTHER" id="PTHR11474:SF126">
    <property type="entry name" value="TYROSINASE-LIKE PROTEIN TYR-1-RELATED"/>
    <property type="match status" value="1"/>
</dbReference>
<feature type="compositionally biased region" description="Pro residues" evidence="3">
    <location>
        <begin position="440"/>
        <end position="451"/>
    </location>
</feature>
<dbReference type="PRINTS" id="PR00092">
    <property type="entry name" value="TYROSINASE"/>
</dbReference>